<dbReference type="EMBL" id="CAJVQC010032987">
    <property type="protein sequence ID" value="CAG8752689.1"/>
    <property type="molecule type" value="Genomic_DNA"/>
</dbReference>
<gene>
    <name evidence="1" type="ORF">RPERSI_LOCUS14361</name>
</gene>
<accession>A0ACA9QIN0</accession>
<feature type="non-terminal residue" evidence="1">
    <location>
        <position position="306"/>
    </location>
</feature>
<evidence type="ECO:0000313" key="2">
    <source>
        <dbReference type="Proteomes" id="UP000789920"/>
    </source>
</evidence>
<name>A0ACA9QIN0_9GLOM</name>
<comment type="caution">
    <text evidence="1">The sequence shown here is derived from an EMBL/GenBank/DDBJ whole genome shotgun (WGS) entry which is preliminary data.</text>
</comment>
<evidence type="ECO:0000313" key="1">
    <source>
        <dbReference type="EMBL" id="CAG8752689.1"/>
    </source>
</evidence>
<reference evidence="1" key="1">
    <citation type="submission" date="2021-06" db="EMBL/GenBank/DDBJ databases">
        <authorList>
            <person name="Kallberg Y."/>
            <person name="Tangrot J."/>
            <person name="Rosling A."/>
        </authorList>
    </citation>
    <scope>NUCLEOTIDE SEQUENCE</scope>
    <source>
        <strain evidence="1">MA461A</strain>
    </source>
</reference>
<sequence>NGSSARHSMEFDSIKNTSMEPYLSSESKQSIAETLHVEEHRKKVDTDENVNNNKIMDYSSESEEDDDEPEDYVDETIKVDLEILPPNLRELYKKDNSRYVELNIRSNDDFRFNKFVRRKSKTEFELDNTLYDLRISLVGDAPHTQKRINQQETSMLIARCDEYIEEATKLLETHKEIISNGEEFIVKNNYRSSSSQSQNPLNTEGHHTPIARVYELKKNIDEKTKSLNSSLANIENTVNQLKTQHDSISEEMKTMFEKFEEMTLAVNHDYFHELKILEDNIHGLVSESGKSPWLDIFYLMMSYVLA</sequence>
<feature type="non-terminal residue" evidence="1">
    <location>
        <position position="1"/>
    </location>
</feature>
<organism evidence="1 2">
    <name type="scientific">Racocetra persica</name>
    <dbReference type="NCBI Taxonomy" id="160502"/>
    <lineage>
        <taxon>Eukaryota</taxon>
        <taxon>Fungi</taxon>
        <taxon>Fungi incertae sedis</taxon>
        <taxon>Mucoromycota</taxon>
        <taxon>Glomeromycotina</taxon>
        <taxon>Glomeromycetes</taxon>
        <taxon>Diversisporales</taxon>
        <taxon>Gigasporaceae</taxon>
        <taxon>Racocetra</taxon>
    </lineage>
</organism>
<protein>
    <submittedName>
        <fullName evidence="1">7424_t:CDS:1</fullName>
    </submittedName>
</protein>
<dbReference type="Proteomes" id="UP000789920">
    <property type="component" value="Unassembled WGS sequence"/>
</dbReference>
<proteinExistence type="predicted"/>
<keyword evidence="2" id="KW-1185">Reference proteome</keyword>